<dbReference type="PANTHER" id="PTHR36449">
    <property type="entry name" value="ACETYLTRANSFERASE-RELATED"/>
    <property type="match status" value="1"/>
</dbReference>
<protein>
    <submittedName>
        <fullName evidence="4">Phage protein</fullName>
    </submittedName>
</protein>
<dbReference type="SUPFAM" id="SSF55729">
    <property type="entry name" value="Acyl-CoA N-acyltransferases (Nat)"/>
    <property type="match status" value="1"/>
</dbReference>
<dbReference type="RefSeq" id="WP_021769918.1">
    <property type="nucleotide sequence ID" value="NZ_AP019835.1"/>
</dbReference>
<sequence length="189" mass="21999">MKFTTFSLTELLSQIGEDKVRNKLKGFRSKDKDIENFLINKAIFFEKISISSTYLIFNSEKELAGYFSIANRSLILQKEDLDIISKTLKKRLTKSASENKSGDYVINSFLLGQVGKNFNLEKNNLTGNEILKIAYELLLEIRQKIRVKFIWLECQNNEKILNFYQNFGFSKIDNFISESGYNVMIMELK</sequence>
<keyword evidence="3" id="KW-0012">Acyltransferase</keyword>
<dbReference type="GO" id="GO:0016746">
    <property type="term" value="F:acyltransferase activity"/>
    <property type="evidence" value="ECO:0007669"/>
    <property type="project" value="UniProtKB-KW"/>
</dbReference>
<dbReference type="Proteomes" id="UP000321501">
    <property type="component" value="Chromosome"/>
</dbReference>
<keyword evidence="1" id="KW-1277">Toxin-antitoxin system</keyword>
<organism evidence="4 5">
    <name type="scientific">Leptotrichia wadei</name>
    <dbReference type="NCBI Taxonomy" id="157687"/>
    <lineage>
        <taxon>Bacteria</taxon>
        <taxon>Fusobacteriati</taxon>
        <taxon>Fusobacteriota</taxon>
        <taxon>Fusobacteriia</taxon>
        <taxon>Fusobacteriales</taxon>
        <taxon>Leptotrichiaceae</taxon>
        <taxon>Leptotrichia</taxon>
    </lineage>
</organism>
<evidence type="ECO:0000313" key="4">
    <source>
        <dbReference type="EMBL" id="BBM50263.1"/>
    </source>
</evidence>
<proteinExistence type="predicted"/>
<dbReference type="EMBL" id="AP019835">
    <property type="protein sequence ID" value="BBM50263.1"/>
    <property type="molecule type" value="Genomic_DNA"/>
</dbReference>
<evidence type="ECO:0000256" key="3">
    <source>
        <dbReference type="ARBA" id="ARBA00023315"/>
    </source>
</evidence>
<dbReference type="PANTHER" id="PTHR36449:SF1">
    <property type="entry name" value="ACETYLTRANSFERASE"/>
    <property type="match status" value="1"/>
</dbReference>
<reference evidence="4 5" key="1">
    <citation type="submission" date="2019-07" db="EMBL/GenBank/DDBJ databases">
        <title>Complete Genome Sequence of Leptotrichia wadei Strain JMUB3934.</title>
        <authorList>
            <person name="Watanabe S."/>
            <person name="Cui L."/>
        </authorList>
    </citation>
    <scope>NUCLEOTIDE SEQUENCE [LARGE SCALE GENOMIC DNA]</scope>
    <source>
        <strain evidence="4 5">JMUB3934</strain>
    </source>
</reference>
<dbReference type="Gene3D" id="3.40.630.30">
    <property type="match status" value="1"/>
</dbReference>
<evidence type="ECO:0000313" key="5">
    <source>
        <dbReference type="Proteomes" id="UP000321501"/>
    </source>
</evidence>
<accession>A0A510KJY8</accession>
<dbReference type="AlphaFoldDB" id="A0A510KJY8"/>
<gene>
    <name evidence="4" type="ORF">JMUB3934_1561</name>
</gene>
<evidence type="ECO:0000256" key="2">
    <source>
        <dbReference type="ARBA" id="ARBA00022679"/>
    </source>
</evidence>
<evidence type="ECO:0000256" key="1">
    <source>
        <dbReference type="ARBA" id="ARBA00022649"/>
    </source>
</evidence>
<name>A0A510KJY8_9FUSO</name>
<keyword evidence="2" id="KW-0808">Transferase</keyword>
<dbReference type="InterPro" id="IPR016181">
    <property type="entry name" value="Acyl_CoA_acyltransferase"/>
</dbReference>